<evidence type="ECO:0000256" key="2">
    <source>
        <dbReference type="SAM" id="Phobius"/>
    </source>
</evidence>
<name>A0A7S9L6P5_9PSED</name>
<protein>
    <submittedName>
        <fullName evidence="3">Uncharacterized protein</fullName>
    </submittedName>
</protein>
<sequence length="400" mass="45545">MYLFEWLTWLAYTDPKDEREAFEKRHKKTRKKIVYESDDQEMIEAAKKSASNIPKSRGPIYIDNEHVLEIRSGMWEDKRGLISLISATIIGTAASFLYMAAISLMRLLEMDKSVQDESYGPQLFIALFSTSLALLIFIPYVKYGLRISRLEMFTSRHLLVRFNRITQQVYLHRPTSCGGIATLPWHGVTSSGSDKKYATAAGVGLPLELLWPPSFTGTLHPELVHVGKASNNFAEQQSEWEFIRRFMDEGPEGLPRPSITSHFPWPWQAFTPQFEGLTHYFRKSSRITKLGLALISPAFLIIGTGHWLSLMLCWKPRWPRIIREAGLPGKPVPPLTTLDDYPPAIQARLRENAYLWATRPGKRPQRKKRTSTRKPKTEIATACLQNDISGETHRADGSSG</sequence>
<evidence type="ECO:0000256" key="1">
    <source>
        <dbReference type="SAM" id="MobiDB-lite"/>
    </source>
</evidence>
<dbReference type="Proteomes" id="UP000594430">
    <property type="component" value="Chromosome"/>
</dbReference>
<dbReference type="RefSeq" id="WP_196110207.1">
    <property type="nucleotide sequence ID" value="NZ_CP064943.1"/>
</dbReference>
<organism evidence="3 4">
    <name type="scientific">Pseudomonas fulva</name>
    <dbReference type="NCBI Taxonomy" id="47880"/>
    <lineage>
        <taxon>Bacteria</taxon>
        <taxon>Pseudomonadati</taxon>
        <taxon>Pseudomonadota</taxon>
        <taxon>Gammaproteobacteria</taxon>
        <taxon>Pseudomonadales</taxon>
        <taxon>Pseudomonadaceae</taxon>
        <taxon>Pseudomonas</taxon>
    </lineage>
</organism>
<dbReference type="EMBL" id="CP064946">
    <property type="protein sequence ID" value="QPH48560.1"/>
    <property type="molecule type" value="Genomic_DNA"/>
</dbReference>
<feature type="transmembrane region" description="Helical" evidence="2">
    <location>
        <begin position="290"/>
        <end position="312"/>
    </location>
</feature>
<keyword evidence="2" id="KW-0812">Transmembrane</keyword>
<feature type="compositionally biased region" description="Basic residues" evidence="1">
    <location>
        <begin position="360"/>
        <end position="374"/>
    </location>
</feature>
<keyword evidence="2" id="KW-0472">Membrane</keyword>
<feature type="region of interest" description="Disordered" evidence="1">
    <location>
        <begin position="358"/>
        <end position="400"/>
    </location>
</feature>
<dbReference type="AlphaFoldDB" id="A0A7S9L6P5"/>
<evidence type="ECO:0000313" key="3">
    <source>
        <dbReference type="EMBL" id="QPH48560.1"/>
    </source>
</evidence>
<keyword evidence="2" id="KW-1133">Transmembrane helix</keyword>
<feature type="transmembrane region" description="Helical" evidence="2">
    <location>
        <begin position="122"/>
        <end position="141"/>
    </location>
</feature>
<gene>
    <name evidence="3" type="ORF">IZU98_19615</name>
</gene>
<accession>A0A7S9L6P5</accession>
<evidence type="ECO:0000313" key="4">
    <source>
        <dbReference type="Proteomes" id="UP000594430"/>
    </source>
</evidence>
<feature type="transmembrane region" description="Helical" evidence="2">
    <location>
        <begin position="81"/>
        <end position="102"/>
    </location>
</feature>
<proteinExistence type="predicted"/>
<reference evidence="3 4" key="1">
    <citation type="submission" date="2020-11" db="EMBL/GenBank/DDBJ databases">
        <title>Pseudomonas fulva producing VIM-24.</title>
        <authorList>
            <person name="Liu S."/>
        </authorList>
    </citation>
    <scope>NUCLEOTIDE SEQUENCE [LARGE SCALE GENOMIC DNA]</scope>
    <source>
        <strain evidence="3 4">ZDHY414</strain>
    </source>
</reference>
<feature type="compositionally biased region" description="Basic and acidic residues" evidence="1">
    <location>
        <begin position="390"/>
        <end position="400"/>
    </location>
</feature>